<evidence type="ECO:0000313" key="1">
    <source>
        <dbReference type="EMBL" id="PZX48389.1"/>
    </source>
</evidence>
<dbReference type="Proteomes" id="UP000248882">
    <property type="component" value="Unassembled WGS sequence"/>
</dbReference>
<organism evidence="1 2">
    <name type="scientific">Algoriphagus chordae</name>
    <dbReference type="NCBI Taxonomy" id="237019"/>
    <lineage>
        <taxon>Bacteria</taxon>
        <taxon>Pseudomonadati</taxon>
        <taxon>Bacteroidota</taxon>
        <taxon>Cytophagia</taxon>
        <taxon>Cytophagales</taxon>
        <taxon>Cyclobacteriaceae</taxon>
        <taxon>Algoriphagus</taxon>
    </lineage>
</organism>
<protein>
    <submittedName>
        <fullName evidence="1">Uncharacterized protein</fullName>
    </submittedName>
</protein>
<keyword evidence="2" id="KW-1185">Reference proteome</keyword>
<dbReference type="AlphaFoldDB" id="A0A2W7R2M6"/>
<dbReference type="RefSeq" id="WP_111322056.1">
    <property type="nucleotide sequence ID" value="NZ_QKZT01000020.1"/>
</dbReference>
<accession>A0A2W7R2M6</accession>
<gene>
    <name evidence="1" type="ORF">LV85_03633</name>
</gene>
<evidence type="ECO:0000313" key="2">
    <source>
        <dbReference type="Proteomes" id="UP000248882"/>
    </source>
</evidence>
<reference evidence="1 2" key="1">
    <citation type="submission" date="2018-06" db="EMBL/GenBank/DDBJ databases">
        <title>Genomic Encyclopedia of Archaeal and Bacterial Type Strains, Phase II (KMG-II): from individual species to whole genera.</title>
        <authorList>
            <person name="Goeker M."/>
        </authorList>
    </citation>
    <scope>NUCLEOTIDE SEQUENCE [LARGE SCALE GENOMIC DNA]</scope>
    <source>
        <strain evidence="1 2">DSM 19830</strain>
    </source>
</reference>
<comment type="caution">
    <text evidence="1">The sequence shown here is derived from an EMBL/GenBank/DDBJ whole genome shotgun (WGS) entry which is preliminary data.</text>
</comment>
<dbReference type="EMBL" id="QKZT01000020">
    <property type="protein sequence ID" value="PZX48389.1"/>
    <property type="molecule type" value="Genomic_DNA"/>
</dbReference>
<proteinExistence type="predicted"/>
<name>A0A2W7R2M6_9BACT</name>
<sequence length="230" mass="26734">MDSYSINTQTPSSPKGVTWFPVRSKKHVNQEIERLKSEGISSLTLGINCAKFNTKKGLRWYDWLVPTLAENFHLELCFDNFYYTPTASYNRKHSLSEIVEHFILKHGQYFTEVELWRNPAKRANDEICENIFSEDVVFTATWAKHLGKKVSLGRIKTMDFEWIIKLISCQFLSTIECLKIDKETKAWNTNTRFYERTLRSLFEAKGVKTEIKTSDIPLRNLQTSSGDIAC</sequence>
<dbReference type="OrthoDB" id="9810015at2"/>